<dbReference type="GO" id="GO:0016787">
    <property type="term" value="F:hydrolase activity"/>
    <property type="evidence" value="ECO:0007669"/>
    <property type="project" value="UniProtKB-KW"/>
</dbReference>
<dbReference type="Proteomes" id="UP001626550">
    <property type="component" value="Unassembled WGS sequence"/>
</dbReference>
<feature type="domain" description="RNase III" evidence="2">
    <location>
        <begin position="508"/>
        <end position="663"/>
    </location>
</feature>
<sequence length="935" mass="106023">MTKKLALESCRKAICEALVRDGLVNYDPIDGKISRPRSSIFRERKCQNAASSSPADVSPTNSTSSYYEIQAAAVLSYPYQTSLEPGQQAFLYSYSFPLPNELAKLCGVPENCFTHTHQSIGFLFSRKLSEHDLVCRVPLYLKCGMHRVSFRLIKCISGLSEDQVNLVKRCHKVLSFFSLEHDKGQLPFGETAKSSCAEPEEKINLFDDLQYTPSQSRINGLFTIHDSALSDGIDFNSLEALSAWSDSLTHHMRSTSSEFESLVDVTFSQSVGSCSGILSRCDVRLTQLPLYEWTGRLVRPLNLRPSEAGNFLVCCMKQESDLTPSANVDPEMAIKINSDGSPISFHQYFFTKYPNLRKACPSPSRVLEKNSEVPLAFTHRFSRNTGATYVMSGHTPKSAEHVTQRGKCFYLPYAVQVHALPAWLWFQINIAPHFLFQLERCMKAAQLEIYLLQSLYDQRPLMDVTIPTGKIFMPDRLQGRQMQLTDEAESKLLCDVPHIGYTPIDLEVNERIRQVDPTFQTKLILPEKRLVPKADMLLAPITHINVRDMTNYERLEWLGDVIIYFCSTIVLYSKLAPGTNESRLSRERSRLVSNKHMINLMHSLNLTRFITGYAFTLKGHYVPPGFVVKSPNETDTRCYQQLRDKTMADCFESLLACILHFSGVQTCARFLNWTGYAALELPKNISSDPLLTSAMRDQVFNQWEQQISNDIRWPDILLGPKLCLDPEAHLFKNRETFPLPDPQSLNEVQQILQYNFKNQAILVQALNHPTCQDCSFWGDYQRLEFLGDAVLAFYMTQRTYEENNTFTPGELTALKTAVVKNLNLASVAIKFGLHKYLRGEKLPSDLEKFARIREQFGHSFEDLDETPYAGISCKIYGDLLESIIGAVYIDCGASSSIITSLLNLLLDESYSMFARALSNDPFKGLMEKFPDLKIV</sequence>
<keyword evidence="4" id="KW-1185">Reference proteome</keyword>
<dbReference type="CDD" id="cd00593">
    <property type="entry name" value="RIBOc"/>
    <property type="match status" value="2"/>
</dbReference>
<reference evidence="3 4" key="1">
    <citation type="submission" date="2024-11" db="EMBL/GenBank/DDBJ databases">
        <title>Adaptive evolution of stress response genes in parasites aligns with host niche diversity.</title>
        <authorList>
            <person name="Hahn C."/>
            <person name="Resl P."/>
        </authorList>
    </citation>
    <scope>NUCLEOTIDE SEQUENCE [LARGE SCALE GENOMIC DNA]</scope>
    <source>
        <strain evidence="3">EGGRZ-B1_66</strain>
        <tissue evidence="3">Body</tissue>
    </source>
</reference>
<gene>
    <name evidence="3" type="ORF">Ciccas_003762</name>
</gene>
<keyword evidence="1" id="KW-0378">Hydrolase</keyword>
<feature type="domain" description="RNase III" evidence="2">
    <location>
        <begin position="745"/>
        <end position="892"/>
    </location>
</feature>
<dbReference type="Gene3D" id="1.10.1520.10">
    <property type="entry name" value="Ribonuclease III domain"/>
    <property type="match status" value="2"/>
</dbReference>
<dbReference type="SUPFAM" id="SSF69065">
    <property type="entry name" value="RNase III domain-like"/>
    <property type="match status" value="2"/>
</dbReference>
<name>A0ABD2QE91_9PLAT</name>
<dbReference type="PROSITE" id="PS00517">
    <property type="entry name" value="RNASE_3_1"/>
    <property type="match status" value="1"/>
</dbReference>
<evidence type="ECO:0000259" key="2">
    <source>
        <dbReference type="PROSITE" id="PS50142"/>
    </source>
</evidence>
<proteinExistence type="predicted"/>
<organism evidence="3 4">
    <name type="scientific">Cichlidogyrus casuarinus</name>
    <dbReference type="NCBI Taxonomy" id="1844966"/>
    <lineage>
        <taxon>Eukaryota</taxon>
        <taxon>Metazoa</taxon>
        <taxon>Spiralia</taxon>
        <taxon>Lophotrochozoa</taxon>
        <taxon>Platyhelminthes</taxon>
        <taxon>Monogenea</taxon>
        <taxon>Monopisthocotylea</taxon>
        <taxon>Dactylogyridea</taxon>
        <taxon>Ancyrocephalidae</taxon>
        <taxon>Cichlidogyrus</taxon>
    </lineage>
</organism>
<dbReference type="PANTHER" id="PTHR14950">
    <property type="entry name" value="DICER-RELATED"/>
    <property type="match status" value="1"/>
</dbReference>
<dbReference type="PROSITE" id="PS50142">
    <property type="entry name" value="RNASE_3_2"/>
    <property type="match status" value="2"/>
</dbReference>
<evidence type="ECO:0000313" key="3">
    <source>
        <dbReference type="EMBL" id="KAL3317577.1"/>
    </source>
</evidence>
<dbReference type="Pfam" id="PF00636">
    <property type="entry name" value="Ribonuclease_3"/>
    <property type="match status" value="2"/>
</dbReference>
<dbReference type="InterPro" id="IPR000999">
    <property type="entry name" value="RNase_III_dom"/>
</dbReference>
<dbReference type="EMBL" id="JBJKFK010000362">
    <property type="protein sequence ID" value="KAL3317577.1"/>
    <property type="molecule type" value="Genomic_DNA"/>
</dbReference>
<evidence type="ECO:0000256" key="1">
    <source>
        <dbReference type="ARBA" id="ARBA00022801"/>
    </source>
</evidence>
<accession>A0ABD2QE91</accession>
<dbReference type="AlphaFoldDB" id="A0ABD2QE91"/>
<protein>
    <recommendedName>
        <fullName evidence="2">RNase III domain-containing protein</fullName>
    </recommendedName>
</protein>
<dbReference type="PANTHER" id="PTHR14950:SF37">
    <property type="entry name" value="ENDORIBONUCLEASE DICER"/>
    <property type="match status" value="1"/>
</dbReference>
<dbReference type="InterPro" id="IPR036389">
    <property type="entry name" value="RNase_III_sf"/>
</dbReference>
<evidence type="ECO:0000313" key="4">
    <source>
        <dbReference type="Proteomes" id="UP001626550"/>
    </source>
</evidence>
<dbReference type="SMART" id="SM00535">
    <property type="entry name" value="RIBOc"/>
    <property type="match status" value="2"/>
</dbReference>
<comment type="caution">
    <text evidence="3">The sequence shown here is derived from an EMBL/GenBank/DDBJ whole genome shotgun (WGS) entry which is preliminary data.</text>
</comment>